<dbReference type="PANTHER" id="PTHR34281">
    <property type="entry name" value="PROTEIN EARLY FLOWERING 3"/>
    <property type="match status" value="1"/>
</dbReference>
<proteinExistence type="predicted"/>
<evidence type="ECO:0000256" key="1">
    <source>
        <dbReference type="SAM" id="MobiDB-lite"/>
    </source>
</evidence>
<feature type="region of interest" description="Disordered" evidence="1">
    <location>
        <begin position="461"/>
        <end position="484"/>
    </location>
</feature>
<dbReference type="GO" id="GO:2000028">
    <property type="term" value="P:regulation of photoperiodism, flowering"/>
    <property type="evidence" value="ECO:0007669"/>
    <property type="project" value="InterPro"/>
</dbReference>
<feature type="region of interest" description="Disordered" evidence="1">
    <location>
        <begin position="87"/>
        <end position="128"/>
    </location>
</feature>
<protein>
    <submittedName>
        <fullName evidence="2">Hydroxyproline-rich glycoprotein family protein</fullName>
    </submittedName>
</protein>
<evidence type="ECO:0000313" key="3">
    <source>
        <dbReference type="Proteomes" id="UP000585474"/>
    </source>
</evidence>
<feature type="compositionally biased region" description="Polar residues" evidence="1">
    <location>
        <begin position="118"/>
        <end position="128"/>
    </location>
</feature>
<feature type="region of interest" description="Disordered" evidence="1">
    <location>
        <begin position="628"/>
        <end position="647"/>
    </location>
</feature>
<sequence>MRSCCLFLFPSQNICIFEGLFGNWELGGKLLKSEKEDTMKGGNEEEKLMGPLFPRLHIKDAEKGGPKAPPRNKMALYEQFSVPSQRFASGSPSILPLPSNNNSSSVPPTPSSHGGGQNRNPYSPISNSPALHLAKRLHSYSSDGRNLNTTSINLEWKSGKPTKCPTSNAAGHISMTANFSCFQPHIISKNSAEKKLPNEVDFEVPTFLQSGKIQNIGNGHQNKDKQKLTASSPIRQIQSEENSTSSPSCRDHAKRPASILTNGDKVLGEEKRSRLVYCSSKLHETDAQLYDDRRDSQEKKALRDGVSSEPKKAIGKRDASVLEGVSCLRTSAGDNYGSPTRLESVDECHEDRCGPLQVGEVGRNVCVSEKPNGESVSGMEISPDDVVGVIGQKQFWETRKAIVQQQRVFAVQVFELHRLIKVQRLFAASPGLLLESELYLGKSSIQVLPAKKLPSENVLEAPPSIVKPKNDPQKPNPISECTTENSNINLNTQQSKNKPASATSGDAKPPPWFFHPPPPGNQWLVPVMSPSEGLVYKPYTGPCPPTSCLMLPFYGEDFSNTHRQRIGNFGQTYFPPYGMPLMNLSVSSSAVEQASKESEVMQGSSTSRPPEKVLEGDALPLFPTDPTVKVPDQPAQTHSTTEQPTRVIKVVPHNPRSASESAARIFQSIQEERRQFISGL</sequence>
<feature type="region of interest" description="Disordered" evidence="1">
    <location>
        <begin position="291"/>
        <end position="317"/>
    </location>
</feature>
<dbReference type="OrthoDB" id="1939092at2759"/>
<feature type="compositionally biased region" description="Basic and acidic residues" evidence="1">
    <location>
        <begin position="291"/>
        <end position="303"/>
    </location>
</feature>
<keyword evidence="3" id="KW-1185">Reference proteome</keyword>
<dbReference type="InterPro" id="IPR039319">
    <property type="entry name" value="ELF3-like"/>
</dbReference>
<feature type="compositionally biased region" description="Polar residues" evidence="1">
    <location>
        <begin position="228"/>
        <end position="248"/>
    </location>
</feature>
<feature type="region of interest" description="Disordered" evidence="1">
    <location>
        <begin position="213"/>
        <end position="264"/>
    </location>
</feature>
<organism evidence="2 3">
    <name type="scientific">Actinidia rufa</name>
    <dbReference type="NCBI Taxonomy" id="165716"/>
    <lineage>
        <taxon>Eukaryota</taxon>
        <taxon>Viridiplantae</taxon>
        <taxon>Streptophyta</taxon>
        <taxon>Embryophyta</taxon>
        <taxon>Tracheophyta</taxon>
        <taxon>Spermatophyta</taxon>
        <taxon>Magnoliopsida</taxon>
        <taxon>eudicotyledons</taxon>
        <taxon>Gunneridae</taxon>
        <taxon>Pentapetalae</taxon>
        <taxon>asterids</taxon>
        <taxon>Ericales</taxon>
        <taxon>Actinidiaceae</taxon>
        <taxon>Actinidia</taxon>
    </lineage>
</organism>
<accession>A0A7J0GLU5</accession>
<dbReference type="PANTHER" id="PTHR34281:SF7">
    <property type="entry name" value="PROTEIN EARLY FLOWERING 3"/>
    <property type="match status" value="1"/>
</dbReference>
<gene>
    <name evidence="2" type="ORF">Acr_23g0001450</name>
</gene>
<reference evidence="2 3" key="1">
    <citation type="submission" date="2019-07" db="EMBL/GenBank/DDBJ databases">
        <title>De Novo Assembly of kiwifruit Actinidia rufa.</title>
        <authorList>
            <person name="Sugita-Konishi S."/>
            <person name="Sato K."/>
            <person name="Mori E."/>
            <person name="Abe Y."/>
            <person name="Kisaki G."/>
            <person name="Hamano K."/>
            <person name="Suezawa K."/>
            <person name="Otani M."/>
            <person name="Fukuda T."/>
            <person name="Manabe T."/>
            <person name="Gomi K."/>
            <person name="Tabuchi M."/>
            <person name="Akimitsu K."/>
            <person name="Kataoka I."/>
        </authorList>
    </citation>
    <scope>NUCLEOTIDE SEQUENCE [LARGE SCALE GENOMIC DNA]</scope>
    <source>
        <strain evidence="3">cv. Fuchu</strain>
    </source>
</reference>
<feature type="compositionally biased region" description="Low complexity" evidence="1">
    <location>
        <begin position="89"/>
        <end position="106"/>
    </location>
</feature>
<dbReference type="AlphaFoldDB" id="A0A7J0GLU5"/>
<dbReference type="Proteomes" id="UP000585474">
    <property type="component" value="Unassembled WGS sequence"/>
</dbReference>
<dbReference type="EMBL" id="BJWL01000023">
    <property type="protein sequence ID" value="GFZ11760.1"/>
    <property type="molecule type" value="Genomic_DNA"/>
</dbReference>
<name>A0A7J0GLU5_9ERIC</name>
<evidence type="ECO:0000313" key="2">
    <source>
        <dbReference type="EMBL" id="GFZ11760.1"/>
    </source>
</evidence>
<comment type="caution">
    <text evidence="2">The sequence shown here is derived from an EMBL/GenBank/DDBJ whole genome shotgun (WGS) entry which is preliminary data.</text>
</comment>
<feature type="compositionally biased region" description="Polar residues" evidence="1">
    <location>
        <begin position="634"/>
        <end position="644"/>
    </location>
</feature>